<dbReference type="InterPro" id="IPR029063">
    <property type="entry name" value="SAM-dependent_MTases_sf"/>
</dbReference>
<accession>A0A1U7NF94</accession>
<gene>
    <name evidence="1" type="ORF">BO222_07885</name>
</gene>
<dbReference type="AlphaFoldDB" id="A0A1U7NF94"/>
<keyword evidence="2" id="KW-1185">Reference proteome</keyword>
<protein>
    <recommendedName>
        <fullName evidence="3">SAM-dependent methyltransferase</fullName>
    </recommendedName>
</protein>
<dbReference type="PIRSF" id="PIRSF018637">
    <property type="entry name" value="TrmK"/>
    <property type="match status" value="1"/>
</dbReference>
<dbReference type="SUPFAM" id="SSF53335">
    <property type="entry name" value="S-adenosyl-L-methionine-dependent methyltransferases"/>
    <property type="match status" value="1"/>
</dbReference>
<dbReference type="EMBL" id="MPJW01000152">
    <property type="protein sequence ID" value="OLU38764.1"/>
    <property type="molecule type" value="Genomic_DNA"/>
</dbReference>
<comment type="caution">
    <text evidence="1">The sequence shown here is derived from an EMBL/GenBank/DDBJ whole genome shotgun (WGS) entry which is preliminary data.</text>
</comment>
<dbReference type="PANTHER" id="PTHR38451">
    <property type="entry name" value="TRNA (ADENINE(22)-N(1))-METHYLTRANSFERASE"/>
    <property type="match status" value="1"/>
</dbReference>
<evidence type="ECO:0000313" key="1">
    <source>
        <dbReference type="EMBL" id="OLU38764.1"/>
    </source>
</evidence>
<dbReference type="Gene3D" id="3.40.50.150">
    <property type="entry name" value="Vaccinia Virus protein VP39"/>
    <property type="match status" value="1"/>
</dbReference>
<reference evidence="1 2" key="1">
    <citation type="submission" date="2016-11" db="EMBL/GenBank/DDBJ databases">
        <title>Description of two novel members of the family Erysipelotrichaceae: Ileibacterium lipovorans gen. nov., sp. nov. and Dubosiella newyorkensis, gen. nov., sp. nov.</title>
        <authorList>
            <person name="Cox L.M."/>
            <person name="Sohn J."/>
            <person name="Tyrrell K.L."/>
            <person name="Citron D.M."/>
            <person name="Lawson P.A."/>
            <person name="Patel N.B."/>
            <person name="Iizumi T."/>
            <person name="Perez-Perez G.I."/>
            <person name="Goldstein E.J."/>
            <person name="Blaser M.J."/>
        </authorList>
    </citation>
    <scope>NUCLEOTIDE SEQUENCE [LARGE SCALE GENOMIC DNA]</scope>
    <source>
        <strain evidence="1 2">NYU-BL-A3</strain>
    </source>
</reference>
<dbReference type="GO" id="GO:0160105">
    <property type="term" value="F:tRNA (adenine(22)-N1)-methyltransferase activity"/>
    <property type="evidence" value="ECO:0007669"/>
    <property type="project" value="InterPro"/>
</dbReference>
<evidence type="ECO:0000313" key="2">
    <source>
        <dbReference type="Proteomes" id="UP000186341"/>
    </source>
</evidence>
<sequence length="233" mass="26773">MKLSKRLSRILDWIDCEVLADIGCDHGYLCAKAIQTGRAKKAYACDVADGPLKQAKRTCETENLQKLMIIRKQDGLQDLPQDVDMVVIAGMGGALIEQFLADWIKDPNFKDKTKVCFLLSAHKDVSHLRKFLSDHHFYIEKETVVKDGHYYPLLKVSYKPSLPIQNLLPEEIQFGFNLPDIQEVNDYLRHEQMKWLNILHSLPEDKQAEAKQIINLSLKLLDQRKELQSKSNA</sequence>
<dbReference type="GeneID" id="82203098"/>
<dbReference type="Proteomes" id="UP000186341">
    <property type="component" value="Unassembled WGS sequence"/>
</dbReference>
<name>A0A1U7NF94_9FIRM</name>
<dbReference type="Pfam" id="PF12847">
    <property type="entry name" value="Methyltransf_18"/>
    <property type="match status" value="1"/>
</dbReference>
<dbReference type="OrthoDB" id="5881184at2"/>
<dbReference type="RefSeq" id="WP_075819961.1">
    <property type="nucleotide sequence ID" value="NZ_CAPIAK010000110.1"/>
</dbReference>
<dbReference type="InterPro" id="IPR006901">
    <property type="entry name" value="TrmK"/>
</dbReference>
<evidence type="ECO:0008006" key="3">
    <source>
        <dbReference type="Google" id="ProtNLM"/>
    </source>
</evidence>
<dbReference type="PANTHER" id="PTHR38451:SF1">
    <property type="entry name" value="TRNA (ADENINE(22)-N(1))-METHYLTRANSFERASE"/>
    <property type="match status" value="1"/>
</dbReference>
<organism evidence="1 2">
    <name type="scientific">Ileibacterium valens</name>
    <dbReference type="NCBI Taxonomy" id="1862668"/>
    <lineage>
        <taxon>Bacteria</taxon>
        <taxon>Bacillati</taxon>
        <taxon>Bacillota</taxon>
        <taxon>Erysipelotrichia</taxon>
        <taxon>Erysipelotrichales</taxon>
        <taxon>Erysipelotrichaceae</taxon>
        <taxon>Ileibacterium</taxon>
    </lineage>
</organism>
<proteinExistence type="predicted"/>